<dbReference type="STRING" id="1302689.RG47T_3394"/>
<sequence>MLASHQLYAQTVTGLVIERSTMLPVSGATVTAQNYKGYTGYNGYFKIARVNAGDTIKIVYAGFKPYRFSYRPKNKPDTVKIMLEPVSLMLNEVSVRASRNINLDSVKNRDQFKAVFNHKYKGLQDIFISNARVNKFIPYDNITAPNSTTTILSVNLLQVAGLITQKKSKVSKLQQTLIADEQFNYAGQRFSRQKITAITGLKGDSLQKFTEKCQLGLGNTQSMTDYDIMVYIKKSYADFVKR</sequence>
<evidence type="ECO:0008006" key="3">
    <source>
        <dbReference type="Google" id="ProtNLM"/>
    </source>
</evidence>
<dbReference type="RefSeq" id="WP_074490467.1">
    <property type="nucleotide sequence ID" value="NZ_FPAM01000020.1"/>
</dbReference>
<gene>
    <name evidence="1" type="ORF">RG47T_3394</name>
</gene>
<proteinExistence type="predicted"/>
<dbReference type="Pfam" id="PF13715">
    <property type="entry name" value="CarbopepD_reg_2"/>
    <property type="match status" value="1"/>
</dbReference>
<dbReference type="AlphaFoldDB" id="A0A1Q6A1N8"/>
<organism evidence="1 2">
    <name type="scientific">Mucilaginibacter polytrichastri</name>
    <dbReference type="NCBI Taxonomy" id="1302689"/>
    <lineage>
        <taxon>Bacteria</taxon>
        <taxon>Pseudomonadati</taxon>
        <taxon>Bacteroidota</taxon>
        <taxon>Sphingobacteriia</taxon>
        <taxon>Sphingobacteriales</taxon>
        <taxon>Sphingobacteriaceae</taxon>
        <taxon>Mucilaginibacter</taxon>
    </lineage>
</organism>
<dbReference type="EMBL" id="MPPL01000001">
    <property type="protein sequence ID" value="OKS87930.1"/>
    <property type="molecule type" value="Genomic_DNA"/>
</dbReference>
<reference evidence="1 2" key="1">
    <citation type="submission" date="2016-11" db="EMBL/GenBank/DDBJ databases">
        <title>Whole Genome Sequencing of Mucilaginibacter polytrichastri RG4-7(T) isolated from the moss sample.</title>
        <authorList>
            <person name="Li Y."/>
        </authorList>
    </citation>
    <scope>NUCLEOTIDE SEQUENCE [LARGE SCALE GENOMIC DNA]</scope>
    <source>
        <strain evidence="1 2">RG4-7</strain>
    </source>
</reference>
<dbReference type="Proteomes" id="UP000186720">
    <property type="component" value="Unassembled WGS sequence"/>
</dbReference>
<name>A0A1Q6A1N8_9SPHI</name>
<keyword evidence="2" id="KW-1185">Reference proteome</keyword>
<dbReference type="SUPFAM" id="SSF49464">
    <property type="entry name" value="Carboxypeptidase regulatory domain-like"/>
    <property type="match status" value="1"/>
</dbReference>
<evidence type="ECO:0000313" key="2">
    <source>
        <dbReference type="Proteomes" id="UP000186720"/>
    </source>
</evidence>
<protein>
    <recommendedName>
        <fullName evidence="3">Carboxypeptidase-like regulatory domain-containing protein</fullName>
    </recommendedName>
</protein>
<evidence type="ECO:0000313" key="1">
    <source>
        <dbReference type="EMBL" id="OKS87930.1"/>
    </source>
</evidence>
<dbReference type="InterPro" id="IPR008969">
    <property type="entry name" value="CarboxyPept-like_regulatory"/>
</dbReference>
<accession>A0A1Q6A1N8</accession>
<comment type="caution">
    <text evidence="1">The sequence shown here is derived from an EMBL/GenBank/DDBJ whole genome shotgun (WGS) entry which is preliminary data.</text>
</comment>